<feature type="domain" description="Origin recognition complex subunit 2 RecA-like" evidence="2">
    <location>
        <begin position="53"/>
        <end position="151"/>
    </location>
</feature>
<evidence type="ECO:0000313" key="3">
    <source>
        <dbReference type="EMBL" id="KAH9325415.1"/>
    </source>
</evidence>
<dbReference type="InterPro" id="IPR007220">
    <property type="entry name" value="ORC2"/>
</dbReference>
<evidence type="ECO:0000256" key="1">
    <source>
        <dbReference type="RuleBase" id="RU368084"/>
    </source>
</evidence>
<comment type="subcellular location">
    <subcellularLocation>
        <location evidence="1">Nucleus</location>
    </subcellularLocation>
</comment>
<dbReference type="PANTHER" id="PTHR14052:SF0">
    <property type="entry name" value="ORIGIN RECOGNITION COMPLEX SUBUNIT 2"/>
    <property type="match status" value="1"/>
</dbReference>
<feature type="non-terminal residue" evidence="3">
    <location>
        <position position="1"/>
    </location>
</feature>
<comment type="similarity">
    <text evidence="1">Belongs to the ORC2 family.</text>
</comment>
<dbReference type="GO" id="GO:0005664">
    <property type="term" value="C:nuclear origin of replication recognition complex"/>
    <property type="evidence" value="ECO:0007669"/>
    <property type="project" value="UniProtKB-UniRule"/>
</dbReference>
<dbReference type="InterPro" id="IPR056772">
    <property type="entry name" value="RecA-like_ORC2"/>
</dbReference>
<evidence type="ECO:0000259" key="2">
    <source>
        <dbReference type="Pfam" id="PF04084"/>
    </source>
</evidence>
<comment type="subunit">
    <text evidence="1">Component of the origin recognition complex (ORC).</text>
</comment>
<dbReference type="PANTHER" id="PTHR14052">
    <property type="entry name" value="ORIGIN RECOGNITION COMPLEX SUBUNIT 2"/>
    <property type="match status" value="1"/>
</dbReference>
<evidence type="ECO:0000313" key="4">
    <source>
        <dbReference type="Proteomes" id="UP000824469"/>
    </source>
</evidence>
<comment type="function">
    <text evidence="1">Component of the origin recognition complex (ORC) that binds origins of replication. DNA-binding is ATP-dependent. ORC is required to assemble the pre-replication complex necessary to initiate DNA replication.</text>
</comment>
<dbReference type="EMBL" id="JAHRHJ020000002">
    <property type="protein sequence ID" value="KAH9325415.1"/>
    <property type="molecule type" value="Genomic_DNA"/>
</dbReference>
<protein>
    <recommendedName>
        <fullName evidence="1">Origin recognition complex subunit 2</fullName>
    </recommendedName>
</protein>
<keyword evidence="1" id="KW-0539">Nucleus</keyword>
<dbReference type="AlphaFoldDB" id="A0AA38LK37"/>
<keyword evidence="4" id="KW-1185">Reference proteome</keyword>
<reference evidence="3 4" key="1">
    <citation type="journal article" date="2021" name="Nat. Plants">
        <title>The Taxus genome provides insights into paclitaxel biosynthesis.</title>
        <authorList>
            <person name="Xiong X."/>
            <person name="Gou J."/>
            <person name="Liao Q."/>
            <person name="Li Y."/>
            <person name="Zhou Q."/>
            <person name="Bi G."/>
            <person name="Li C."/>
            <person name="Du R."/>
            <person name="Wang X."/>
            <person name="Sun T."/>
            <person name="Guo L."/>
            <person name="Liang H."/>
            <person name="Lu P."/>
            <person name="Wu Y."/>
            <person name="Zhang Z."/>
            <person name="Ro D.K."/>
            <person name="Shang Y."/>
            <person name="Huang S."/>
            <person name="Yan J."/>
        </authorList>
    </citation>
    <scope>NUCLEOTIDE SEQUENCE [LARGE SCALE GENOMIC DNA]</scope>
    <source>
        <strain evidence="3">Ta-2019</strain>
    </source>
</reference>
<dbReference type="GO" id="GO:0006260">
    <property type="term" value="P:DNA replication"/>
    <property type="evidence" value="ECO:0007669"/>
    <property type="project" value="UniProtKB-UniRule"/>
</dbReference>
<dbReference type="Pfam" id="PF04084">
    <property type="entry name" value="RecA-like_ORC2"/>
    <property type="match status" value="1"/>
</dbReference>
<dbReference type="GO" id="GO:0003688">
    <property type="term" value="F:DNA replication origin binding"/>
    <property type="evidence" value="ECO:0007669"/>
    <property type="project" value="UniProtKB-UniRule"/>
</dbReference>
<feature type="non-terminal residue" evidence="3">
    <location>
        <position position="152"/>
    </location>
</feature>
<dbReference type="Proteomes" id="UP000824469">
    <property type="component" value="Unassembled WGS sequence"/>
</dbReference>
<comment type="caution">
    <text evidence="3">The sequence shown here is derived from an EMBL/GenBank/DDBJ whole genome shotgun (WGS) entry which is preliminary data.</text>
</comment>
<accession>A0AA38LK37</accession>
<name>A0AA38LK37_TAXCH</name>
<proteinExistence type="inferred from homology"/>
<gene>
    <name evidence="3" type="ORF">KI387_005593</name>
</gene>
<sequence>KCNLLHPSISRGDDDELFEEALKSTNLANRGVFGGKYQMRGAGRNRQYSSAIKVISTIAEVLWDQMDGTKKSLTRSKSNCTPPFSSQTVEEIMTFLSEGSGNEDEYFVYVVVHNIDGPGLRESEMQQYLANLAACSQVRFVASIDHVNAPLC</sequence>
<keyword evidence="1" id="KW-0235">DNA replication</keyword>
<organism evidence="3 4">
    <name type="scientific">Taxus chinensis</name>
    <name type="common">Chinese yew</name>
    <name type="synonym">Taxus wallichiana var. chinensis</name>
    <dbReference type="NCBI Taxonomy" id="29808"/>
    <lineage>
        <taxon>Eukaryota</taxon>
        <taxon>Viridiplantae</taxon>
        <taxon>Streptophyta</taxon>
        <taxon>Embryophyta</taxon>
        <taxon>Tracheophyta</taxon>
        <taxon>Spermatophyta</taxon>
        <taxon>Pinopsida</taxon>
        <taxon>Pinidae</taxon>
        <taxon>Conifers II</taxon>
        <taxon>Cupressales</taxon>
        <taxon>Taxaceae</taxon>
        <taxon>Taxus</taxon>
    </lineage>
</organism>